<dbReference type="SUPFAM" id="SSF46626">
    <property type="entry name" value="Cytochrome c"/>
    <property type="match status" value="1"/>
</dbReference>
<proteinExistence type="predicted"/>
<evidence type="ECO:0000256" key="1">
    <source>
        <dbReference type="ARBA" id="ARBA00022617"/>
    </source>
</evidence>
<keyword evidence="1 4" id="KW-0349">Heme</keyword>
<dbReference type="PROSITE" id="PS51007">
    <property type="entry name" value="CYTC"/>
    <property type="match status" value="1"/>
</dbReference>
<feature type="domain" description="Cytochrome c" evidence="5">
    <location>
        <begin position="17"/>
        <end position="111"/>
    </location>
</feature>
<sequence length="111" mass="11550">MFVGFAAGCGDKGGDANAAAEAEKVWQERCVTCHGPDGGGNGPGAAALAVKPRSFKDPTWQASTDNDRIKKVMVEGGAAVGLNEAMAPNPDLKDKVAVQDELVKKIRRLAQ</sequence>
<keyword evidence="3 4" id="KW-0408">Iron</keyword>
<dbReference type="GO" id="GO:0009055">
    <property type="term" value="F:electron transfer activity"/>
    <property type="evidence" value="ECO:0007669"/>
    <property type="project" value="InterPro"/>
</dbReference>
<evidence type="ECO:0000256" key="3">
    <source>
        <dbReference type="ARBA" id="ARBA00023004"/>
    </source>
</evidence>
<dbReference type="GO" id="GO:0046872">
    <property type="term" value="F:metal ion binding"/>
    <property type="evidence" value="ECO:0007669"/>
    <property type="project" value="UniProtKB-KW"/>
</dbReference>
<dbReference type="InterPro" id="IPR036909">
    <property type="entry name" value="Cyt_c-like_dom_sf"/>
</dbReference>
<comment type="caution">
    <text evidence="6">The sequence shown here is derived from an EMBL/GenBank/DDBJ whole genome shotgun (WGS) entry which is preliminary data.</text>
</comment>
<reference evidence="6 7" key="1">
    <citation type="submission" date="2014-12" db="EMBL/GenBank/DDBJ databases">
        <title>Genome assembly of Enhygromyxa salina DSM 15201.</title>
        <authorList>
            <person name="Sharma G."/>
            <person name="Subramanian S."/>
        </authorList>
    </citation>
    <scope>NUCLEOTIDE SEQUENCE [LARGE SCALE GENOMIC DNA]</scope>
    <source>
        <strain evidence="6 7">DSM 15201</strain>
    </source>
</reference>
<accession>A0A0C2A795</accession>
<keyword evidence="2 4" id="KW-0479">Metal-binding</keyword>
<dbReference type="AlphaFoldDB" id="A0A0C2A795"/>
<gene>
    <name evidence="6" type="ORF">DB30_03884</name>
</gene>
<dbReference type="Gene3D" id="1.10.760.10">
    <property type="entry name" value="Cytochrome c-like domain"/>
    <property type="match status" value="1"/>
</dbReference>
<name>A0A0C2A795_9BACT</name>
<evidence type="ECO:0000259" key="5">
    <source>
        <dbReference type="PROSITE" id="PS51007"/>
    </source>
</evidence>
<dbReference type="InterPro" id="IPR009056">
    <property type="entry name" value="Cyt_c-like_dom"/>
</dbReference>
<organism evidence="6 7">
    <name type="scientific">Enhygromyxa salina</name>
    <dbReference type="NCBI Taxonomy" id="215803"/>
    <lineage>
        <taxon>Bacteria</taxon>
        <taxon>Pseudomonadati</taxon>
        <taxon>Myxococcota</taxon>
        <taxon>Polyangia</taxon>
        <taxon>Nannocystales</taxon>
        <taxon>Nannocystaceae</taxon>
        <taxon>Enhygromyxa</taxon>
    </lineage>
</organism>
<evidence type="ECO:0000256" key="4">
    <source>
        <dbReference type="PROSITE-ProRule" id="PRU00433"/>
    </source>
</evidence>
<protein>
    <recommendedName>
        <fullName evidence="5">Cytochrome c domain-containing protein</fullName>
    </recommendedName>
</protein>
<evidence type="ECO:0000256" key="2">
    <source>
        <dbReference type="ARBA" id="ARBA00022723"/>
    </source>
</evidence>
<dbReference type="EMBL" id="JMCC02000003">
    <property type="protein sequence ID" value="KIG19328.1"/>
    <property type="molecule type" value="Genomic_DNA"/>
</dbReference>
<evidence type="ECO:0000313" key="6">
    <source>
        <dbReference type="EMBL" id="KIG19328.1"/>
    </source>
</evidence>
<dbReference type="Pfam" id="PF00034">
    <property type="entry name" value="Cytochrom_C"/>
    <property type="match status" value="1"/>
</dbReference>
<dbReference type="GO" id="GO:0020037">
    <property type="term" value="F:heme binding"/>
    <property type="evidence" value="ECO:0007669"/>
    <property type="project" value="InterPro"/>
</dbReference>
<dbReference type="Proteomes" id="UP000031599">
    <property type="component" value="Unassembled WGS sequence"/>
</dbReference>
<evidence type="ECO:0000313" key="7">
    <source>
        <dbReference type="Proteomes" id="UP000031599"/>
    </source>
</evidence>